<evidence type="ECO:0000313" key="3">
    <source>
        <dbReference type="EMBL" id="KAF8414009.1"/>
    </source>
</evidence>
<organism evidence="3 4">
    <name type="scientific">Tetracentron sinense</name>
    <name type="common">Spur-leaf</name>
    <dbReference type="NCBI Taxonomy" id="13715"/>
    <lineage>
        <taxon>Eukaryota</taxon>
        <taxon>Viridiplantae</taxon>
        <taxon>Streptophyta</taxon>
        <taxon>Embryophyta</taxon>
        <taxon>Tracheophyta</taxon>
        <taxon>Spermatophyta</taxon>
        <taxon>Magnoliopsida</taxon>
        <taxon>Trochodendrales</taxon>
        <taxon>Trochodendraceae</taxon>
        <taxon>Tetracentron</taxon>
    </lineage>
</organism>
<name>A0A834ZUN6_TETSI</name>
<dbReference type="SUPFAM" id="SSF54277">
    <property type="entry name" value="CAD &amp; PB1 domains"/>
    <property type="match status" value="1"/>
</dbReference>
<dbReference type="InterPro" id="IPR053198">
    <property type="entry name" value="Gynoecium_Dev_Regulator"/>
</dbReference>
<dbReference type="SMART" id="SM00666">
    <property type="entry name" value="PB1"/>
    <property type="match status" value="1"/>
</dbReference>
<evidence type="ECO:0000256" key="1">
    <source>
        <dbReference type="SAM" id="MobiDB-lite"/>
    </source>
</evidence>
<reference evidence="3 4" key="1">
    <citation type="submission" date="2020-04" db="EMBL/GenBank/DDBJ databases">
        <title>Plant Genome Project.</title>
        <authorList>
            <person name="Zhang R.-G."/>
        </authorList>
    </citation>
    <scope>NUCLEOTIDE SEQUENCE [LARGE SCALE GENOMIC DNA]</scope>
    <source>
        <strain evidence="3">YNK0</strain>
        <tissue evidence="3">Leaf</tissue>
    </source>
</reference>
<evidence type="ECO:0000259" key="2">
    <source>
        <dbReference type="SMART" id="SM00666"/>
    </source>
</evidence>
<dbReference type="Proteomes" id="UP000655225">
    <property type="component" value="Unassembled WGS sequence"/>
</dbReference>
<gene>
    <name evidence="3" type="ORF">HHK36_002007</name>
</gene>
<dbReference type="Pfam" id="PF00564">
    <property type="entry name" value="PB1"/>
    <property type="match status" value="1"/>
</dbReference>
<evidence type="ECO:0000313" key="4">
    <source>
        <dbReference type="Proteomes" id="UP000655225"/>
    </source>
</evidence>
<proteinExistence type="predicted"/>
<protein>
    <recommendedName>
        <fullName evidence="2">PB1 domain-containing protein</fullName>
    </recommendedName>
</protein>
<dbReference type="OMA" id="MGRTQID"/>
<accession>A0A834ZUN6</accession>
<feature type="region of interest" description="Disordered" evidence="1">
    <location>
        <begin position="173"/>
        <end position="193"/>
    </location>
</feature>
<dbReference type="PANTHER" id="PTHR31066:SF33">
    <property type="entry name" value="OS07G0556300 PROTEIN"/>
    <property type="match status" value="1"/>
</dbReference>
<dbReference type="FunFam" id="3.10.20.90:FF:000058">
    <property type="entry name" value="Octicosapeptide/phox/Bem1p domain kinase superfamily protein"/>
    <property type="match status" value="1"/>
</dbReference>
<dbReference type="Gene3D" id="3.10.20.90">
    <property type="entry name" value="Phosphatidylinositol 3-kinase Catalytic Subunit, Chain A, domain 1"/>
    <property type="match status" value="1"/>
</dbReference>
<dbReference type="CDD" id="cd06410">
    <property type="entry name" value="PB1_UP2"/>
    <property type="match status" value="1"/>
</dbReference>
<dbReference type="OrthoDB" id="1938580at2759"/>
<dbReference type="EMBL" id="JABCRI010000001">
    <property type="protein sequence ID" value="KAF8414009.1"/>
    <property type="molecule type" value="Genomic_DNA"/>
</dbReference>
<feature type="compositionally biased region" description="Polar residues" evidence="1">
    <location>
        <begin position="1"/>
        <end position="23"/>
    </location>
</feature>
<feature type="domain" description="PB1" evidence="2">
    <location>
        <begin position="55"/>
        <end position="145"/>
    </location>
</feature>
<dbReference type="InterPro" id="IPR000270">
    <property type="entry name" value="PB1_dom"/>
</dbReference>
<comment type="caution">
    <text evidence="3">The sequence shown here is derived from an EMBL/GenBank/DDBJ whole genome shotgun (WGS) entry which is preliminary data.</text>
</comment>
<dbReference type="PANTHER" id="PTHR31066">
    <property type="entry name" value="OS05G0427100 PROTEIN-RELATED"/>
    <property type="match status" value="1"/>
</dbReference>
<sequence length="435" mass="47225">MTSHQPSEPDSGTVDSVTSSPRSDYQLPPPHRLHEDLQPRVRFMCSFGGRIIPRPHDNQLRYVGGDTRIVVVNRTTTFSGLLTKLSKLSGTPDITVKYQLPNEDLDALISVSTDEDVDNMMEEYDRLAHGVSSKTARLRLFLYPVGDGSGASSLSSLLDGSSKREHWFLDALNSGAGDGGGSPSATASLDRGRSEASSIVSEVPDYLFGLENSEEPREPKLKNRPVLAENVSVSDPGSPARAITSSYSAVCSPSITDLPPIKTRPENPIPAVYPMENQLEGFAKSGDPSISQQTGYSSNPMWHYLPESQIPAPVVQPMPIYYVPGQVPVPVPVPAQVQAVPMQAQYMQRLAAPASQIPVRFHHQIPQVSQFYGGEMKAVNAYEYPARVISDGLNQQVYYEARNAGMVPAYPATVVSVGDELQGTGTEMKIGRVSQ</sequence>
<dbReference type="AlphaFoldDB" id="A0A834ZUN6"/>
<feature type="region of interest" description="Disordered" evidence="1">
    <location>
        <begin position="1"/>
        <end position="34"/>
    </location>
</feature>
<keyword evidence="4" id="KW-1185">Reference proteome</keyword>